<reference evidence="6" key="1">
    <citation type="journal article" date="2014" name="Int. J. Syst. Evol. Microbiol.">
        <title>Complete genome sequence of Corynebacterium casei LMG S-19264T (=DSM 44701T), isolated from a smear-ripened cheese.</title>
        <authorList>
            <consortium name="US DOE Joint Genome Institute (JGI-PGF)"/>
            <person name="Walter F."/>
            <person name="Albersmeier A."/>
            <person name="Kalinowski J."/>
            <person name="Ruckert C."/>
        </authorList>
    </citation>
    <scope>NUCLEOTIDE SEQUENCE</scope>
    <source>
        <strain evidence="6">KCTC 12870</strain>
    </source>
</reference>
<name>A0A8J3DH26_9BACT</name>
<dbReference type="GO" id="GO:0005886">
    <property type="term" value="C:plasma membrane"/>
    <property type="evidence" value="ECO:0007669"/>
    <property type="project" value="UniProtKB-SubCell"/>
</dbReference>
<proteinExistence type="predicted"/>
<dbReference type="PANTHER" id="PTHR47529:SF1">
    <property type="entry name" value="PERIPLASMIC CHAPERONE PPID"/>
    <property type="match status" value="1"/>
</dbReference>
<dbReference type="AlphaFoldDB" id="A0A8J3DH26"/>
<keyword evidence="2" id="KW-1003">Cell membrane</keyword>
<comment type="subcellular location">
    <subcellularLocation>
        <location evidence="1">Cell membrane</location>
    </subcellularLocation>
</comment>
<comment type="caution">
    <text evidence="6">The sequence shown here is derived from an EMBL/GenBank/DDBJ whole genome shotgun (WGS) entry which is preliminary data.</text>
</comment>
<evidence type="ECO:0000256" key="1">
    <source>
        <dbReference type="ARBA" id="ARBA00004236"/>
    </source>
</evidence>
<sequence>MFTWLQTHIQRHHKIIFGVILVVIIISFVFTIGNFGGFGNPTNQNNGPREFYGFNLNSNRDRTALEQWTLITLALNRQRTSDEAIQYGAMQRAVMLYLANELQIPEPTQQQFQEYVRECMAFKDFRTGEFSQDMYTRFIDGFKNNPNMNEDTLVIALSQNFRMEQVGNAIGGPGYVMPYLAVEEIKRRDSVWSVDLATLERSTFKPEINITDEALDTYYQQNKFRYETKPQFLTEFVSFSGADFLDQVGEPTEADILKFYNSQRAQWPKNEEGATKPLDEIKDEVIAKWKAKQAQQIAIDEANKLAVALYDATYEGKVKQGDESLATFISDLGLTLAPLPAFSSDNLPGNTPIPPAALQQALSLDEKRFYSDGLVTADGGAIIFLKEKSGTTIPPLAEVRAQVVADYSKEEEQRQFNQKGQSLQKELQAAVKEDKNFAETADSLGLVVESYADFTMAAPPEGLDNFELSTINDMSQGEVSNMVGFGDIGTVIYVKKLEVPEVTAESPDVVAEMSQLTGRIAQATESSILNELIAIGSQKLEATEEAL</sequence>
<keyword evidence="5" id="KW-1133">Transmembrane helix</keyword>
<evidence type="ECO:0000313" key="7">
    <source>
        <dbReference type="Proteomes" id="UP000642829"/>
    </source>
</evidence>
<dbReference type="RefSeq" id="WP_189513108.1">
    <property type="nucleotide sequence ID" value="NZ_BMXG01000006.1"/>
</dbReference>
<gene>
    <name evidence="6" type="ORF">GCM10007047_12780</name>
</gene>
<protein>
    <recommendedName>
        <fullName evidence="8">PpiC domain-containing protein</fullName>
    </recommendedName>
</protein>
<keyword evidence="5" id="KW-0812">Transmembrane</keyword>
<organism evidence="6 7">
    <name type="scientific">Cerasicoccus arenae</name>
    <dbReference type="NCBI Taxonomy" id="424488"/>
    <lineage>
        <taxon>Bacteria</taxon>
        <taxon>Pseudomonadati</taxon>
        <taxon>Verrucomicrobiota</taxon>
        <taxon>Opitutia</taxon>
        <taxon>Puniceicoccales</taxon>
        <taxon>Cerasicoccaceae</taxon>
        <taxon>Cerasicoccus</taxon>
    </lineage>
</organism>
<accession>A0A8J3DH26</accession>
<evidence type="ECO:0008006" key="8">
    <source>
        <dbReference type="Google" id="ProtNLM"/>
    </source>
</evidence>
<dbReference type="PANTHER" id="PTHR47529">
    <property type="entry name" value="PEPTIDYL-PROLYL CIS-TRANS ISOMERASE D"/>
    <property type="match status" value="1"/>
</dbReference>
<keyword evidence="3 5" id="KW-0472">Membrane</keyword>
<evidence type="ECO:0000256" key="3">
    <source>
        <dbReference type="ARBA" id="ARBA00023136"/>
    </source>
</evidence>
<reference evidence="6" key="2">
    <citation type="submission" date="2020-09" db="EMBL/GenBank/DDBJ databases">
        <authorList>
            <person name="Sun Q."/>
            <person name="Kim S."/>
        </authorList>
    </citation>
    <scope>NUCLEOTIDE SEQUENCE</scope>
    <source>
        <strain evidence="6">KCTC 12870</strain>
    </source>
</reference>
<evidence type="ECO:0000256" key="5">
    <source>
        <dbReference type="SAM" id="Phobius"/>
    </source>
</evidence>
<dbReference type="InterPro" id="IPR052029">
    <property type="entry name" value="PpiD_chaperone"/>
</dbReference>
<dbReference type="EMBL" id="BMXG01000006">
    <property type="protein sequence ID" value="GHB98204.1"/>
    <property type="molecule type" value="Genomic_DNA"/>
</dbReference>
<feature type="transmembrane region" description="Helical" evidence="5">
    <location>
        <begin position="15"/>
        <end position="36"/>
    </location>
</feature>
<evidence type="ECO:0000313" key="6">
    <source>
        <dbReference type="EMBL" id="GHB98204.1"/>
    </source>
</evidence>
<evidence type="ECO:0000256" key="2">
    <source>
        <dbReference type="ARBA" id="ARBA00022475"/>
    </source>
</evidence>
<keyword evidence="7" id="KW-1185">Reference proteome</keyword>
<keyword evidence="4" id="KW-0143">Chaperone</keyword>
<evidence type="ECO:0000256" key="4">
    <source>
        <dbReference type="ARBA" id="ARBA00023186"/>
    </source>
</evidence>
<dbReference type="Proteomes" id="UP000642829">
    <property type="component" value="Unassembled WGS sequence"/>
</dbReference>